<dbReference type="Proteomes" id="UP001604336">
    <property type="component" value="Unassembled WGS sequence"/>
</dbReference>
<dbReference type="AlphaFoldDB" id="A0ABD1Q503"/>
<evidence type="ECO:0000256" key="2">
    <source>
        <dbReference type="SAM" id="SignalP"/>
    </source>
</evidence>
<comment type="caution">
    <text evidence="3">The sequence shown here is derived from an EMBL/GenBank/DDBJ whole genome shotgun (WGS) entry which is preliminary data.</text>
</comment>
<organism evidence="3 4">
    <name type="scientific">Abeliophyllum distichum</name>
    <dbReference type="NCBI Taxonomy" id="126358"/>
    <lineage>
        <taxon>Eukaryota</taxon>
        <taxon>Viridiplantae</taxon>
        <taxon>Streptophyta</taxon>
        <taxon>Embryophyta</taxon>
        <taxon>Tracheophyta</taxon>
        <taxon>Spermatophyta</taxon>
        <taxon>Magnoliopsida</taxon>
        <taxon>eudicotyledons</taxon>
        <taxon>Gunneridae</taxon>
        <taxon>Pentapetalae</taxon>
        <taxon>asterids</taxon>
        <taxon>lamiids</taxon>
        <taxon>Lamiales</taxon>
        <taxon>Oleaceae</taxon>
        <taxon>Forsythieae</taxon>
        <taxon>Abeliophyllum</taxon>
    </lineage>
</organism>
<keyword evidence="2" id="KW-0732">Signal</keyword>
<sequence>MRRRVQCTLLILFRVLKDFIPSDTSAVLVEIFAVRQSPEHPAFTAIQIRHPSSCFHGLLNIAAAVYDLSDFAILNKTPVVSFSDMMGKEKRESKPGWGKINRSGSKWSEQSSNDESCEMSSLDLSDNTDSTTSSSSTASTTLKEWNSVTMAVMVVVG</sequence>
<proteinExistence type="predicted"/>
<protein>
    <submittedName>
        <fullName evidence="3">C2 domain-containing protein</fullName>
    </submittedName>
</protein>
<feature type="compositionally biased region" description="Low complexity" evidence="1">
    <location>
        <begin position="120"/>
        <end position="139"/>
    </location>
</feature>
<gene>
    <name evidence="3" type="ORF">Adt_39409</name>
</gene>
<dbReference type="EMBL" id="JBFOLK010000012">
    <property type="protein sequence ID" value="KAL2471273.1"/>
    <property type="molecule type" value="Genomic_DNA"/>
</dbReference>
<evidence type="ECO:0000313" key="4">
    <source>
        <dbReference type="Proteomes" id="UP001604336"/>
    </source>
</evidence>
<feature type="compositionally biased region" description="Polar residues" evidence="1">
    <location>
        <begin position="102"/>
        <end position="114"/>
    </location>
</feature>
<feature type="chain" id="PRO_5044830999" evidence="2">
    <location>
        <begin position="27"/>
        <end position="157"/>
    </location>
</feature>
<name>A0ABD1Q503_9LAMI</name>
<keyword evidence="4" id="KW-1185">Reference proteome</keyword>
<reference evidence="4" key="1">
    <citation type="submission" date="2024-07" db="EMBL/GenBank/DDBJ databases">
        <title>Two chromosome-level genome assemblies of Korean endemic species Abeliophyllum distichum and Forsythia ovata (Oleaceae).</title>
        <authorList>
            <person name="Jang H."/>
        </authorList>
    </citation>
    <scope>NUCLEOTIDE SEQUENCE [LARGE SCALE GENOMIC DNA]</scope>
</reference>
<feature type="signal peptide" evidence="2">
    <location>
        <begin position="1"/>
        <end position="26"/>
    </location>
</feature>
<evidence type="ECO:0000256" key="1">
    <source>
        <dbReference type="SAM" id="MobiDB-lite"/>
    </source>
</evidence>
<evidence type="ECO:0000313" key="3">
    <source>
        <dbReference type="EMBL" id="KAL2471273.1"/>
    </source>
</evidence>
<accession>A0ABD1Q503</accession>
<feature type="region of interest" description="Disordered" evidence="1">
    <location>
        <begin position="85"/>
        <end position="139"/>
    </location>
</feature>